<dbReference type="Pfam" id="PF04942">
    <property type="entry name" value="CC"/>
    <property type="match status" value="1"/>
</dbReference>
<dbReference type="WBParaSite" id="SMUV_0000349201-mRNA-1">
    <property type="protein sequence ID" value="SMUV_0000349201-mRNA-1"/>
    <property type="gene ID" value="SMUV_0000349201"/>
</dbReference>
<name>A0A0N5AGN0_9BILA</name>
<keyword evidence="2" id="KW-1185">Reference proteome</keyword>
<dbReference type="AlphaFoldDB" id="A0A0N5AGN0"/>
<dbReference type="Proteomes" id="UP000046393">
    <property type="component" value="Unplaced"/>
</dbReference>
<evidence type="ECO:0000313" key="2">
    <source>
        <dbReference type="Proteomes" id="UP000046393"/>
    </source>
</evidence>
<reference evidence="3" key="1">
    <citation type="submission" date="2017-02" db="UniProtKB">
        <authorList>
            <consortium name="WormBaseParasite"/>
        </authorList>
    </citation>
    <scope>IDENTIFICATION</scope>
</reference>
<dbReference type="InterPro" id="IPR007026">
    <property type="entry name" value="CC_domain"/>
</dbReference>
<organism evidence="2 3">
    <name type="scientific">Syphacia muris</name>
    <dbReference type="NCBI Taxonomy" id="451379"/>
    <lineage>
        <taxon>Eukaryota</taxon>
        <taxon>Metazoa</taxon>
        <taxon>Ecdysozoa</taxon>
        <taxon>Nematoda</taxon>
        <taxon>Chromadorea</taxon>
        <taxon>Rhabditida</taxon>
        <taxon>Spirurina</taxon>
        <taxon>Oxyuridomorpha</taxon>
        <taxon>Oxyuroidea</taxon>
        <taxon>Oxyuridae</taxon>
        <taxon>Syphacia</taxon>
    </lineage>
</organism>
<sequence length="72" mass="8157">MNLRSSSIKLSITACVDNECPEGYTCINDQCYKTKAANNYGCCGYYGNYMAALRARRHVLEYPQTDDSNMQQ</sequence>
<proteinExistence type="predicted"/>
<evidence type="ECO:0000259" key="1">
    <source>
        <dbReference type="Pfam" id="PF04942"/>
    </source>
</evidence>
<evidence type="ECO:0000313" key="3">
    <source>
        <dbReference type="WBParaSite" id="SMUV_0000349201-mRNA-1"/>
    </source>
</evidence>
<accession>A0A0N5AGN0</accession>
<feature type="domain" description="CC" evidence="1">
    <location>
        <begin position="12"/>
        <end position="31"/>
    </location>
</feature>
<protein>
    <submittedName>
        <fullName evidence="3">CC domain-containing protein</fullName>
    </submittedName>
</protein>